<name>A0A2A4B7R4_9SPHN</name>
<dbReference type="PROSITE" id="PS00445">
    <property type="entry name" value="FGGY_KINASES_2"/>
    <property type="match status" value="1"/>
</dbReference>
<dbReference type="Proteomes" id="UP000218366">
    <property type="component" value="Unassembled WGS sequence"/>
</dbReference>
<dbReference type="PANTHER" id="PTHR10196:SF69">
    <property type="entry name" value="GLYCEROL KINASE"/>
    <property type="match status" value="1"/>
</dbReference>
<sequence>MSDFILVLDEGTTSTRAMLFDRSGTCRDSEGAALEQHYPRAGWVEHDAAQIWARTLACGRAVVDRAGGANRVAAIGIANQRETVVFWSKATGEPLAPAIVWQDRRTAALCRDLRERGEEAGVQARTGLLLDPYFSGTKIAWALEHWPQLRESGDDLAIGTVESWLVRKLTGAHLTDASNASRTLLMGLGTGRWDDGLLDLFGVPRGGLAEIVDNAGDFGTTDAFGGRIPICGLAGDQQAATIGQACLDRGEVKATYGTGAFVLANCGASPPASRHRLLSTVLWQLGGRRAYALEGSVFVAGSLMQWLRDSIGLIGQAGESEALARSVADNGGVYCVPALAGIGAPWWEAEARASLTGMSFSTTRAHLVRAALEAMAHQTHDLQTAFAADGAKWACLRIDGGMVANDWMAQDLADMLDLEVERPAFAETTALGAAMLAGVGCGWFADLAEAATMRGATERFAPAITARARDDRLRGWATAVETVVAAARR</sequence>
<dbReference type="InterPro" id="IPR000577">
    <property type="entry name" value="Carb_kinase_FGGY"/>
</dbReference>
<evidence type="ECO:0000256" key="4">
    <source>
        <dbReference type="ARBA" id="ARBA00022777"/>
    </source>
</evidence>
<dbReference type="InterPro" id="IPR018483">
    <property type="entry name" value="Carb_kinase_FGGY_CS"/>
</dbReference>
<dbReference type="PIRSF" id="PIRSF000538">
    <property type="entry name" value="GlpK"/>
    <property type="match status" value="1"/>
</dbReference>
<dbReference type="RefSeq" id="WP_096342515.1">
    <property type="nucleotide sequence ID" value="NZ_NWMW01000001.1"/>
</dbReference>
<keyword evidence="5" id="KW-0067">ATP-binding</keyword>
<evidence type="ECO:0000256" key="1">
    <source>
        <dbReference type="ARBA" id="ARBA00009156"/>
    </source>
</evidence>
<dbReference type="AlphaFoldDB" id="A0A2A4B7R4"/>
<dbReference type="CDD" id="cd07786">
    <property type="entry name" value="FGGY_EcGK_like"/>
    <property type="match status" value="1"/>
</dbReference>
<dbReference type="InterPro" id="IPR043129">
    <property type="entry name" value="ATPase_NBD"/>
</dbReference>
<keyword evidence="11" id="KW-1185">Reference proteome</keyword>
<comment type="similarity">
    <text evidence="1 7">Belongs to the FGGY kinase family.</text>
</comment>
<dbReference type="Pfam" id="PF02782">
    <property type="entry name" value="FGGY_C"/>
    <property type="match status" value="1"/>
</dbReference>
<dbReference type="NCBIfam" id="NF000756">
    <property type="entry name" value="PRK00047.1"/>
    <property type="match status" value="1"/>
</dbReference>
<evidence type="ECO:0000259" key="8">
    <source>
        <dbReference type="Pfam" id="PF00370"/>
    </source>
</evidence>
<dbReference type="GO" id="GO:0005524">
    <property type="term" value="F:ATP binding"/>
    <property type="evidence" value="ECO:0007669"/>
    <property type="project" value="UniProtKB-KW"/>
</dbReference>
<proteinExistence type="inferred from homology"/>
<dbReference type="InterPro" id="IPR018484">
    <property type="entry name" value="FGGY_N"/>
</dbReference>
<evidence type="ECO:0000256" key="7">
    <source>
        <dbReference type="RuleBase" id="RU003733"/>
    </source>
</evidence>
<dbReference type="Gene3D" id="3.30.420.40">
    <property type="match status" value="2"/>
</dbReference>
<gene>
    <name evidence="10" type="ORF">COC42_07405</name>
</gene>
<dbReference type="PANTHER" id="PTHR10196">
    <property type="entry name" value="SUGAR KINASE"/>
    <property type="match status" value="1"/>
</dbReference>
<evidence type="ECO:0000256" key="5">
    <source>
        <dbReference type="ARBA" id="ARBA00022840"/>
    </source>
</evidence>
<dbReference type="EMBL" id="NWMW01000001">
    <property type="protein sequence ID" value="PCD04120.1"/>
    <property type="molecule type" value="Genomic_DNA"/>
</dbReference>
<dbReference type="GO" id="GO:0019563">
    <property type="term" value="P:glycerol catabolic process"/>
    <property type="evidence" value="ECO:0007669"/>
    <property type="project" value="TreeGrafter"/>
</dbReference>
<reference evidence="10 11" key="1">
    <citation type="submission" date="2017-09" db="EMBL/GenBank/DDBJ databases">
        <title>Sphingomonas spermidinifaciens 9NM-10, whole genome shotgun sequence.</title>
        <authorList>
            <person name="Feng G."/>
            <person name="Zhu H."/>
        </authorList>
    </citation>
    <scope>NUCLEOTIDE SEQUENCE [LARGE SCALE GENOMIC DNA]</scope>
    <source>
        <strain evidence="10 11">9NM-10</strain>
    </source>
</reference>
<evidence type="ECO:0000259" key="9">
    <source>
        <dbReference type="Pfam" id="PF02782"/>
    </source>
</evidence>
<evidence type="ECO:0000256" key="2">
    <source>
        <dbReference type="ARBA" id="ARBA00022679"/>
    </source>
</evidence>
<comment type="caution">
    <text evidence="10">The sequence shown here is derived from an EMBL/GenBank/DDBJ whole genome shotgun (WGS) entry which is preliminary data.</text>
</comment>
<dbReference type="OrthoDB" id="9805576at2"/>
<protein>
    <recommendedName>
        <fullName evidence="6">ATP:glycerol 3-phosphotransferase</fullName>
    </recommendedName>
</protein>
<evidence type="ECO:0000313" key="10">
    <source>
        <dbReference type="EMBL" id="PCD04120.1"/>
    </source>
</evidence>
<keyword evidence="3" id="KW-0547">Nucleotide-binding</keyword>
<dbReference type="Pfam" id="PF00370">
    <property type="entry name" value="FGGY_N"/>
    <property type="match status" value="1"/>
</dbReference>
<keyword evidence="2 7" id="KW-0808">Transferase</keyword>
<evidence type="ECO:0000313" key="11">
    <source>
        <dbReference type="Proteomes" id="UP000218366"/>
    </source>
</evidence>
<dbReference type="SUPFAM" id="SSF53067">
    <property type="entry name" value="Actin-like ATPase domain"/>
    <property type="match status" value="2"/>
</dbReference>
<keyword evidence="4 7" id="KW-0418">Kinase</keyword>
<evidence type="ECO:0000256" key="6">
    <source>
        <dbReference type="ARBA" id="ARBA00043149"/>
    </source>
</evidence>
<dbReference type="GO" id="GO:0005829">
    <property type="term" value="C:cytosol"/>
    <property type="evidence" value="ECO:0007669"/>
    <property type="project" value="TreeGrafter"/>
</dbReference>
<feature type="domain" description="Carbohydrate kinase FGGY N-terminal" evidence="8">
    <location>
        <begin position="5"/>
        <end position="243"/>
    </location>
</feature>
<organism evidence="10 11">
    <name type="scientific">Sphingomonas spermidinifaciens</name>
    <dbReference type="NCBI Taxonomy" id="1141889"/>
    <lineage>
        <taxon>Bacteria</taxon>
        <taxon>Pseudomonadati</taxon>
        <taxon>Pseudomonadota</taxon>
        <taxon>Alphaproteobacteria</taxon>
        <taxon>Sphingomonadales</taxon>
        <taxon>Sphingomonadaceae</taxon>
        <taxon>Sphingomonas</taxon>
    </lineage>
</organism>
<dbReference type="GO" id="GO:0004370">
    <property type="term" value="F:glycerol kinase activity"/>
    <property type="evidence" value="ECO:0007669"/>
    <property type="project" value="TreeGrafter"/>
</dbReference>
<feature type="domain" description="Carbohydrate kinase FGGY C-terminal" evidence="9">
    <location>
        <begin position="253"/>
        <end position="440"/>
    </location>
</feature>
<accession>A0A2A4B7R4</accession>
<evidence type="ECO:0000256" key="3">
    <source>
        <dbReference type="ARBA" id="ARBA00022741"/>
    </source>
</evidence>
<dbReference type="InterPro" id="IPR018485">
    <property type="entry name" value="FGGY_C"/>
</dbReference>